<evidence type="ECO:0000256" key="1">
    <source>
        <dbReference type="SAM" id="MobiDB-lite"/>
    </source>
</evidence>
<accession>A0A505DF05</accession>
<feature type="compositionally biased region" description="Low complexity" evidence="1">
    <location>
        <begin position="60"/>
        <end position="70"/>
    </location>
</feature>
<feature type="region of interest" description="Disordered" evidence="1">
    <location>
        <begin position="60"/>
        <end position="84"/>
    </location>
</feature>
<gene>
    <name evidence="2" type="ORF">FGD71_009435</name>
</gene>
<organism evidence="2 3">
    <name type="scientific">Streptomyces sporangiiformans</name>
    <dbReference type="NCBI Taxonomy" id="2315329"/>
    <lineage>
        <taxon>Bacteria</taxon>
        <taxon>Bacillati</taxon>
        <taxon>Actinomycetota</taxon>
        <taxon>Actinomycetes</taxon>
        <taxon>Kitasatosporales</taxon>
        <taxon>Streptomycetaceae</taxon>
        <taxon>Streptomyces</taxon>
    </lineage>
</organism>
<evidence type="ECO:0000313" key="2">
    <source>
        <dbReference type="EMBL" id="TPQ22474.1"/>
    </source>
</evidence>
<dbReference type="OrthoDB" id="3855665at2"/>
<dbReference type="EMBL" id="VCHX02000083">
    <property type="protein sequence ID" value="TPQ22474.1"/>
    <property type="molecule type" value="Genomic_DNA"/>
</dbReference>
<protein>
    <submittedName>
        <fullName evidence="2">Uncharacterized protein</fullName>
    </submittedName>
</protein>
<feature type="compositionally biased region" description="Pro residues" evidence="1">
    <location>
        <begin position="71"/>
        <end position="84"/>
    </location>
</feature>
<keyword evidence="3" id="KW-1185">Reference proteome</keyword>
<evidence type="ECO:0000313" key="3">
    <source>
        <dbReference type="Proteomes" id="UP000317378"/>
    </source>
</evidence>
<reference evidence="2 3" key="1">
    <citation type="submission" date="2019-06" db="EMBL/GenBank/DDBJ databases">
        <title>Streptomyces sporangiiformans sp. nov., a novel actinomycete isolated from soil in Mount Song.</title>
        <authorList>
            <person name="Han L."/>
        </authorList>
    </citation>
    <scope>NUCLEOTIDE SEQUENCE [LARGE SCALE GENOMIC DNA]</scope>
    <source>
        <strain evidence="2 3">NEAU-SSA 1</strain>
    </source>
</reference>
<proteinExistence type="predicted"/>
<name>A0A505DF05_9ACTN</name>
<dbReference type="RefSeq" id="WP_119099933.1">
    <property type="nucleotide sequence ID" value="NZ_QXMJ01000083.1"/>
</dbReference>
<dbReference type="Proteomes" id="UP000317378">
    <property type="component" value="Unassembled WGS sequence"/>
</dbReference>
<comment type="caution">
    <text evidence="2">The sequence shown here is derived from an EMBL/GenBank/DDBJ whole genome shotgun (WGS) entry which is preliminary data.</text>
</comment>
<sequence>MTSCGRRIAVKCLRLKISERPINRIALDVGPDRSGEHGLWASLTAAEARDLAHRLLAQAALAEPSASAQPSTPPPSAPPGSPGP</sequence>
<dbReference type="AlphaFoldDB" id="A0A505DF05"/>